<accession>A0A8C9MMH0</accession>
<dbReference type="Gene3D" id="2.60.40.10">
    <property type="entry name" value="Immunoglobulins"/>
    <property type="match status" value="2"/>
</dbReference>
<dbReference type="Ensembl" id="ENSSCAT00000006457.1">
    <property type="protein sequence ID" value="ENSSCAP00000005637.1"/>
    <property type="gene ID" value="ENSSCAG00000004483.1"/>
</dbReference>
<dbReference type="InterPro" id="IPR003597">
    <property type="entry name" value="Ig_C1-set"/>
</dbReference>
<protein>
    <submittedName>
        <fullName evidence="3">Immunoglobulin lambda-1 light chain-like</fullName>
    </submittedName>
</protein>
<dbReference type="SMART" id="SM00406">
    <property type="entry name" value="IGv"/>
    <property type="match status" value="1"/>
</dbReference>
<dbReference type="PROSITE" id="PS50835">
    <property type="entry name" value="IG_LIKE"/>
    <property type="match status" value="2"/>
</dbReference>
<dbReference type="InterPro" id="IPR013106">
    <property type="entry name" value="Ig_V-set"/>
</dbReference>
<evidence type="ECO:0000256" key="1">
    <source>
        <dbReference type="SAM" id="SignalP"/>
    </source>
</evidence>
<dbReference type="InterPro" id="IPR050150">
    <property type="entry name" value="IgV_Light_Chain"/>
</dbReference>
<dbReference type="GeneTree" id="ENSGT00940000153120"/>
<dbReference type="Pfam" id="PF07654">
    <property type="entry name" value="C1-set"/>
    <property type="match status" value="1"/>
</dbReference>
<keyword evidence="4" id="KW-1185">Reference proteome</keyword>
<organism evidence="3 4">
    <name type="scientific">Serinus canaria</name>
    <name type="common">Island canary</name>
    <name type="synonym">Fringilla canaria</name>
    <dbReference type="NCBI Taxonomy" id="9135"/>
    <lineage>
        <taxon>Eukaryota</taxon>
        <taxon>Metazoa</taxon>
        <taxon>Chordata</taxon>
        <taxon>Craniata</taxon>
        <taxon>Vertebrata</taxon>
        <taxon>Euteleostomi</taxon>
        <taxon>Archelosauria</taxon>
        <taxon>Archosauria</taxon>
        <taxon>Dinosauria</taxon>
        <taxon>Saurischia</taxon>
        <taxon>Theropoda</taxon>
        <taxon>Coelurosauria</taxon>
        <taxon>Aves</taxon>
        <taxon>Neognathae</taxon>
        <taxon>Neoaves</taxon>
        <taxon>Telluraves</taxon>
        <taxon>Australaves</taxon>
        <taxon>Passeriformes</taxon>
        <taxon>Passeroidea</taxon>
        <taxon>Fringillidae</taxon>
        <taxon>Carduelinae</taxon>
        <taxon>Serinus</taxon>
    </lineage>
</organism>
<feature type="chain" id="PRO_5034745883" evidence="1">
    <location>
        <begin position="22"/>
        <end position="259"/>
    </location>
</feature>
<sequence length="259" mass="27280">MAWAPLLFVVLAHSTGSLVQAALTQPPEISAKVGDTVRITCSGSSYSYGWYQQKVPGTAPVTVIYYSDQRPSGIPSRFSGSKSGSTATLTITGVQAEDEAVYFCGSYDSSSTAGVFGAGTILNVAGQPQVAPTVHLFAPSSEEMESLGKATLVCLMENFYPRTVTVEWVGDGNTISTGVETSQPQQLAPSLLPTSGNSGSPSRRCLCPCLPVPCSCPLTVSVTQINSDTELALAQHPWLCVLPTRRSPLAAWQQPRGTC</sequence>
<evidence type="ECO:0000259" key="2">
    <source>
        <dbReference type="PROSITE" id="PS50835"/>
    </source>
</evidence>
<reference evidence="3" key="1">
    <citation type="submission" date="2025-08" db="UniProtKB">
        <authorList>
            <consortium name="Ensembl"/>
        </authorList>
    </citation>
    <scope>IDENTIFICATION</scope>
</reference>
<dbReference type="InterPro" id="IPR013783">
    <property type="entry name" value="Ig-like_fold"/>
</dbReference>
<feature type="domain" description="Ig-like" evidence="2">
    <location>
        <begin position="5"/>
        <end position="104"/>
    </location>
</feature>
<keyword evidence="1" id="KW-0732">Signal</keyword>
<dbReference type="InterPro" id="IPR036179">
    <property type="entry name" value="Ig-like_dom_sf"/>
</dbReference>
<dbReference type="SMART" id="SM00409">
    <property type="entry name" value="IG"/>
    <property type="match status" value="1"/>
</dbReference>
<dbReference type="Pfam" id="PF07686">
    <property type="entry name" value="V-set"/>
    <property type="match status" value="1"/>
</dbReference>
<feature type="signal peptide" evidence="1">
    <location>
        <begin position="1"/>
        <end position="21"/>
    </location>
</feature>
<evidence type="ECO:0000313" key="3">
    <source>
        <dbReference type="Ensembl" id="ENSSCAP00000005637.1"/>
    </source>
</evidence>
<dbReference type="Proteomes" id="UP000694409">
    <property type="component" value="Unassembled WGS sequence"/>
</dbReference>
<proteinExistence type="predicted"/>
<reference evidence="3" key="2">
    <citation type="submission" date="2025-09" db="UniProtKB">
        <authorList>
            <consortium name="Ensembl"/>
        </authorList>
    </citation>
    <scope>IDENTIFICATION</scope>
</reference>
<dbReference type="AlphaFoldDB" id="A0A8C9MMH0"/>
<dbReference type="InterPro" id="IPR007110">
    <property type="entry name" value="Ig-like_dom"/>
</dbReference>
<evidence type="ECO:0000313" key="4">
    <source>
        <dbReference type="Proteomes" id="UP000694409"/>
    </source>
</evidence>
<feature type="domain" description="Ig-like" evidence="2">
    <location>
        <begin position="128"/>
        <end position="250"/>
    </location>
</feature>
<name>A0A8C9MMH0_SERCA</name>
<dbReference type="SUPFAM" id="SSF48726">
    <property type="entry name" value="Immunoglobulin"/>
    <property type="match status" value="2"/>
</dbReference>
<dbReference type="InterPro" id="IPR003599">
    <property type="entry name" value="Ig_sub"/>
</dbReference>
<dbReference type="PANTHER" id="PTHR23267">
    <property type="entry name" value="IMMUNOGLOBULIN LIGHT CHAIN"/>
    <property type="match status" value="1"/>
</dbReference>